<reference evidence="2" key="1">
    <citation type="journal article" date="2019" name="Plant Biotechnol. J.">
        <title>Genome sequencing of the Australian wild diploid species Gossypium australe highlights disease resistance and delayed gland morphogenesis.</title>
        <authorList>
            <person name="Cai Y."/>
            <person name="Cai X."/>
            <person name="Wang Q."/>
            <person name="Wang P."/>
            <person name="Zhang Y."/>
            <person name="Cai C."/>
            <person name="Xu Y."/>
            <person name="Wang K."/>
            <person name="Zhou Z."/>
            <person name="Wang C."/>
            <person name="Geng S."/>
            <person name="Li B."/>
            <person name="Dong Q."/>
            <person name="Hou Y."/>
            <person name="Wang H."/>
            <person name="Ai P."/>
            <person name="Liu Z."/>
            <person name="Yi F."/>
            <person name="Sun M."/>
            <person name="An G."/>
            <person name="Cheng J."/>
            <person name="Zhang Y."/>
            <person name="Shi Q."/>
            <person name="Xie Y."/>
            <person name="Shi X."/>
            <person name="Chang Y."/>
            <person name="Huang F."/>
            <person name="Chen Y."/>
            <person name="Hong S."/>
            <person name="Mi L."/>
            <person name="Sun Q."/>
            <person name="Zhang L."/>
            <person name="Zhou B."/>
            <person name="Peng R."/>
            <person name="Zhang X."/>
            <person name="Liu F."/>
        </authorList>
    </citation>
    <scope>NUCLEOTIDE SEQUENCE [LARGE SCALE GENOMIC DNA]</scope>
    <source>
        <strain evidence="2">cv. PA1801</strain>
    </source>
</reference>
<keyword evidence="2" id="KW-1185">Reference proteome</keyword>
<dbReference type="SUPFAM" id="SSF56112">
    <property type="entry name" value="Protein kinase-like (PK-like)"/>
    <property type="match status" value="1"/>
</dbReference>
<keyword evidence="1" id="KW-0378">Hydrolase</keyword>
<accession>A0A5B6W445</accession>
<keyword evidence="1" id="KW-0645">Protease</keyword>
<dbReference type="OrthoDB" id="1537661at2759"/>
<dbReference type="PANTHER" id="PTHR37379:SF1">
    <property type="entry name" value="OS01G0220500 PROTEIN"/>
    <property type="match status" value="1"/>
</dbReference>
<dbReference type="InterPro" id="IPR011009">
    <property type="entry name" value="Kinase-like_dom_sf"/>
</dbReference>
<comment type="caution">
    <text evidence="1">The sequence shown here is derived from an EMBL/GenBank/DDBJ whole genome shotgun (WGS) entry which is preliminary data.</text>
</comment>
<evidence type="ECO:0000313" key="1">
    <source>
        <dbReference type="EMBL" id="KAA3475857.1"/>
    </source>
</evidence>
<sequence>MIHAQLSPNDQNNMRMNVRGNIKSSYTIVNTDFTARLSDYGFLLLTDHCTEGSDHQDHVSQKLGIFNFGLVVLEVLTGVSKPGHVMFIRAAKVMIRQRKIMFFEFDARGIDRKQALMVLDIALSCTNMLPEDRPAIGQILMNLVAMGSTRTELYFVFLNYDPEYQRLRADQTKKGAYELDLYLSKKHDELLASTLQAGTYKKTLSLVIVDGFAVEITETQANVLRSANGVRVVEKNQELP</sequence>
<dbReference type="Proteomes" id="UP000325315">
    <property type="component" value="Unassembled WGS sequence"/>
</dbReference>
<dbReference type="Gene3D" id="1.10.510.10">
    <property type="entry name" value="Transferase(Phosphotransferase) domain 1"/>
    <property type="match status" value="1"/>
</dbReference>
<dbReference type="GO" id="GO:0008233">
    <property type="term" value="F:peptidase activity"/>
    <property type="evidence" value="ECO:0007669"/>
    <property type="project" value="UniProtKB-KW"/>
</dbReference>
<evidence type="ECO:0000313" key="2">
    <source>
        <dbReference type="Proteomes" id="UP000325315"/>
    </source>
</evidence>
<proteinExistence type="predicted"/>
<organism evidence="1 2">
    <name type="scientific">Gossypium australe</name>
    <dbReference type="NCBI Taxonomy" id="47621"/>
    <lineage>
        <taxon>Eukaryota</taxon>
        <taxon>Viridiplantae</taxon>
        <taxon>Streptophyta</taxon>
        <taxon>Embryophyta</taxon>
        <taxon>Tracheophyta</taxon>
        <taxon>Spermatophyta</taxon>
        <taxon>Magnoliopsida</taxon>
        <taxon>eudicotyledons</taxon>
        <taxon>Gunneridae</taxon>
        <taxon>Pentapetalae</taxon>
        <taxon>rosids</taxon>
        <taxon>malvids</taxon>
        <taxon>Malvales</taxon>
        <taxon>Malvaceae</taxon>
        <taxon>Malvoideae</taxon>
        <taxon>Gossypium</taxon>
    </lineage>
</organism>
<protein>
    <submittedName>
        <fullName evidence="1">Subtilisin-like protease SBT2.5</fullName>
    </submittedName>
</protein>
<dbReference type="AlphaFoldDB" id="A0A5B6W445"/>
<dbReference type="EMBL" id="SMMG02000005">
    <property type="protein sequence ID" value="KAA3475857.1"/>
    <property type="molecule type" value="Genomic_DNA"/>
</dbReference>
<name>A0A5B6W445_9ROSI</name>
<dbReference type="GO" id="GO:0006508">
    <property type="term" value="P:proteolysis"/>
    <property type="evidence" value="ECO:0007669"/>
    <property type="project" value="UniProtKB-KW"/>
</dbReference>
<gene>
    <name evidence="1" type="ORF">EPI10_025987</name>
</gene>
<dbReference type="PANTHER" id="PTHR37379">
    <property type="entry name" value="OS01G0220500 PROTEIN"/>
    <property type="match status" value="1"/>
</dbReference>